<evidence type="ECO:0008006" key="10">
    <source>
        <dbReference type="Google" id="ProtNLM"/>
    </source>
</evidence>
<dbReference type="CDD" id="cd09244">
    <property type="entry name" value="BRO1_Rhophilin"/>
    <property type="match status" value="1"/>
</dbReference>
<dbReference type="CTD" id="114822"/>
<feature type="domain" description="PDZ" evidence="5">
    <location>
        <begin position="511"/>
        <end position="588"/>
    </location>
</feature>
<dbReference type="Pfam" id="PF03097">
    <property type="entry name" value="BRO1"/>
    <property type="match status" value="1"/>
</dbReference>
<feature type="compositionally biased region" description="Basic and acidic residues" evidence="4">
    <location>
        <begin position="1"/>
        <end position="21"/>
    </location>
</feature>
<dbReference type="Pfam" id="PF00595">
    <property type="entry name" value="PDZ"/>
    <property type="match status" value="1"/>
</dbReference>
<keyword evidence="2 3" id="KW-0175">Coiled coil</keyword>
<feature type="coiled-coil region" evidence="3">
    <location>
        <begin position="29"/>
        <end position="100"/>
    </location>
</feature>
<dbReference type="PANTHER" id="PTHR23031">
    <property type="entry name" value="RHOPHILIN"/>
    <property type="match status" value="1"/>
</dbReference>
<name>A0A7M7RE23_STRPU</name>
<feature type="region of interest" description="Disordered" evidence="4">
    <location>
        <begin position="595"/>
        <end position="704"/>
    </location>
</feature>
<evidence type="ECO:0000313" key="9">
    <source>
        <dbReference type="Proteomes" id="UP000007110"/>
    </source>
</evidence>
<dbReference type="PROSITE" id="PS51860">
    <property type="entry name" value="REM_1"/>
    <property type="match status" value="1"/>
</dbReference>
<dbReference type="SMART" id="SM00228">
    <property type="entry name" value="PDZ"/>
    <property type="match status" value="1"/>
</dbReference>
<dbReference type="EnsemblMetazoa" id="XM_780785">
    <property type="protein sequence ID" value="XP_785878"/>
    <property type="gene ID" value="LOC580747"/>
</dbReference>
<feature type="region of interest" description="Disordered" evidence="4">
    <location>
        <begin position="1"/>
        <end position="25"/>
    </location>
</feature>
<dbReference type="PROSITE" id="PS50106">
    <property type="entry name" value="PDZ"/>
    <property type="match status" value="1"/>
</dbReference>
<evidence type="ECO:0000313" key="8">
    <source>
        <dbReference type="EnsemblMetazoa" id="XP_785878"/>
    </source>
</evidence>
<dbReference type="InterPro" id="IPR011072">
    <property type="entry name" value="HR1_rho-bd"/>
</dbReference>
<reference evidence="9" key="1">
    <citation type="submission" date="2015-02" db="EMBL/GenBank/DDBJ databases">
        <title>Genome sequencing for Strongylocentrotus purpuratus.</title>
        <authorList>
            <person name="Murali S."/>
            <person name="Liu Y."/>
            <person name="Vee V."/>
            <person name="English A."/>
            <person name="Wang M."/>
            <person name="Skinner E."/>
            <person name="Han Y."/>
            <person name="Muzny D.M."/>
            <person name="Worley K.C."/>
            <person name="Gibbs R.A."/>
        </authorList>
    </citation>
    <scope>NUCLEOTIDE SEQUENCE</scope>
</reference>
<dbReference type="CDD" id="cd06712">
    <property type="entry name" value="PDZ_rhophilin-like"/>
    <property type="match status" value="1"/>
</dbReference>
<evidence type="ECO:0000259" key="6">
    <source>
        <dbReference type="PROSITE" id="PS51180"/>
    </source>
</evidence>
<dbReference type="AlphaFoldDB" id="A0A7M7RE23"/>
<comment type="similarity">
    <text evidence="1">Belongs to the RHPN family.</text>
</comment>
<dbReference type="InterPro" id="IPR038499">
    <property type="entry name" value="BRO1_sf"/>
</dbReference>
<dbReference type="PROSITE" id="PS51180">
    <property type="entry name" value="BRO1"/>
    <property type="match status" value="1"/>
</dbReference>
<dbReference type="OrthoDB" id="64867at2759"/>
<dbReference type="InterPro" id="IPR036274">
    <property type="entry name" value="HR1_rpt_sf"/>
</dbReference>
<dbReference type="Gene3D" id="1.25.40.280">
    <property type="entry name" value="alix/aip1 like domains"/>
    <property type="match status" value="1"/>
</dbReference>
<dbReference type="SUPFAM" id="SSF46585">
    <property type="entry name" value="HR1 repeat"/>
    <property type="match status" value="1"/>
</dbReference>
<feature type="domain" description="REM-1" evidence="7">
    <location>
        <begin position="22"/>
        <end position="96"/>
    </location>
</feature>
<feature type="compositionally biased region" description="Basic and acidic residues" evidence="4">
    <location>
        <begin position="683"/>
        <end position="692"/>
    </location>
</feature>
<dbReference type="GO" id="GO:0007165">
    <property type="term" value="P:signal transduction"/>
    <property type="evidence" value="ECO:0007669"/>
    <property type="project" value="InterPro"/>
</dbReference>
<dbReference type="SMART" id="SM00742">
    <property type="entry name" value="Hr1"/>
    <property type="match status" value="1"/>
</dbReference>
<dbReference type="PANTHER" id="PTHR23031:SF15">
    <property type="entry name" value="LD12055P"/>
    <property type="match status" value="1"/>
</dbReference>
<dbReference type="GeneID" id="580747"/>
<dbReference type="OMA" id="FTAKNRW"/>
<dbReference type="Proteomes" id="UP000007110">
    <property type="component" value="Unassembled WGS sequence"/>
</dbReference>
<evidence type="ECO:0000256" key="1">
    <source>
        <dbReference type="ARBA" id="ARBA00010369"/>
    </source>
</evidence>
<proteinExistence type="inferred from homology"/>
<dbReference type="Pfam" id="PF02185">
    <property type="entry name" value="HR1"/>
    <property type="match status" value="1"/>
</dbReference>
<dbReference type="Gene3D" id="2.30.42.10">
    <property type="match status" value="1"/>
</dbReference>
<evidence type="ECO:0000256" key="3">
    <source>
        <dbReference type="SAM" id="Coils"/>
    </source>
</evidence>
<dbReference type="InterPro" id="IPR036034">
    <property type="entry name" value="PDZ_sf"/>
</dbReference>
<dbReference type="SUPFAM" id="SSF50156">
    <property type="entry name" value="PDZ domain-like"/>
    <property type="match status" value="1"/>
</dbReference>
<protein>
    <recommendedName>
        <fullName evidence="10">Rhophilin-2</fullName>
    </recommendedName>
</protein>
<dbReference type="InterPro" id="IPR004328">
    <property type="entry name" value="BRO1_dom"/>
</dbReference>
<accession>A0A7M7RE23</accession>
<dbReference type="GO" id="GO:0051497">
    <property type="term" value="P:negative regulation of stress fiber assembly"/>
    <property type="evidence" value="ECO:0000318"/>
    <property type="project" value="GO_Central"/>
</dbReference>
<evidence type="ECO:0000259" key="7">
    <source>
        <dbReference type="PROSITE" id="PS51860"/>
    </source>
</evidence>
<dbReference type="InParanoid" id="A0A7M7RE23"/>
<sequence length="704" mass="79713">MEIIDTRVGDQENDPPRRKGCDPLNQTMRSKMQNRRQRLNQQINKEMRMRVGAENLFKAASNRKLKEQVALELSFVNSNLQLLKEELAEINSDVEAYQNDSYMRSIPLIPLGLKETKKLDARVAFTDYILEHYSADADKYENEIKELAELRQSIRTPKRNEEGIELLLEYYNQLYFIENRFFPPDRNLGVYFHWYDALTGVPSLQKSVAFEKGSILFNISALFTQMGAKQDRTMGDGVSKAIECFESAAGAFKYLGENFSHAPSMDMSGPVLAMLGGLMLAQVQECIFEKLVLDGVEETIESCVRVAKEASVVSDMYTKVHKMMMQETVKDYIPYSWISMVLVKSQHFKARAHHYAAIAIVGPSMNQEKDYDSETLLRLFPSMYNTEKSDLQPPQNWEERMRLGKAHIRQALMLHEEALRVHDLSKQLRKIDTLKEVLKKFHSKSMHRYQSLDNEDDFFELPDAPVILSKTTQIAKPHVPDFTRVQVKDIFHNLGPLAIFNSRNQWTAPRIVEIVRGMGGYGFTVRGDSPVIVAQVDQGYAAAASGVKEGDFIIGVNDNDVKWAKHEEVVKSILASPHRIKLELVSPLDKDFLHPQDIRRKDTKSPKGSSELSPTSSHQSQSPVNGSMTSDSSLERQQPPRKTHKDSQGLKGSNASKNSKAKESITSTDGGKGSTGKKKSKKPEKTSTEERKRKAVQNSPAGLY</sequence>
<dbReference type="CDD" id="cd11633">
    <property type="entry name" value="HR1_Rhophilin-1"/>
    <property type="match status" value="1"/>
</dbReference>
<reference evidence="8" key="2">
    <citation type="submission" date="2021-01" db="UniProtKB">
        <authorList>
            <consortium name="EnsemblMetazoa"/>
        </authorList>
    </citation>
    <scope>IDENTIFICATION</scope>
</reference>
<evidence type="ECO:0000256" key="4">
    <source>
        <dbReference type="SAM" id="MobiDB-lite"/>
    </source>
</evidence>
<dbReference type="InterPro" id="IPR047138">
    <property type="entry name" value="RHPN1_2"/>
</dbReference>
<feature type="compositionally biased region" description="Basic and acidic residues" evidence="4">
    <location>
        <begin position="595"/>
        <end position="605"/>
    </location>
</feature>
<evidence type="ECO:0000256" key="2">
    <source>
        <dbReference type="PROSITE-ProRule" id="PRU01207"/>
    </source>
</evidence>
<dbReference type="Gene3D" id="1.10.287.160">
    <property type="entry name" value="HR1 repeat"/>
    <property type="match status" value="1"/>
</dbReference>
<keyword evidence="9" id="KW-1185">Reference proteome</keyword>
<evidence type="ECO:0000259" key="5">
    <source>
        <dbReference type="PROSITE" id="PS50106"/>
    </source>
</evidence>
<dbReference type="InterPro" id="IPR001478">
    <property type="entry name" value="PDZ"/>
</dbReference>
<dbReference type="RefSeq" id="XP_785878.2">
    <property type="nucleotide sequence ID" value="XM_780785.4"/>
</dbReference>
<organism evidence="8 9">
    <name type="scientific">Strongylocentrotus purpuratus</name>
    <name type="common">Purple sea urchin</name>
    <dbReference type="NCBI Taxonomy" id="7668"/>
    <lineage>
        <taxon>Eukaryota</taxon>
        <taxon>Metazoa</taxon>
        <taxon>Echinodermata</taxon>
        <taxon>Eleutherozoa</taxon>
        <taxon>Echinozoa</taxon>
        <taxon>Echinoidea</taxon>
        <taxon>Euechinoidea</taxon>
        <taxon>Echinacea</taxon>
        <taxon>Camarodonta</taxon>
        <taxon>Echinidea</taxon>
        <taxon>Strongylocentrotidae</taxon>
        <taxon>Strongylocentrotus</taxon>
    </lineage>
</organism>
<dbReference type="SMART" id="SM01041">
    <property type="entry name" value="BRO1"/>
    <property type="match status" value="1"/>
</dbReference>
<feature type="compositionally biased region" description="Polar residues" evidence="4">
    <location>
        <begin position="606"/>
        <end position="636"/>
    </location>
</feature>
<feature type="domain" description="BRO1" evidence="6">
    <location>
        <begin position="107"/>
        <end position="497"/>
    </location>
</feature>